<evidence type="ECO:0000313" key="3">
    <source>
        <dbReference type="Proteomes" id="UP000294114"/>
    </source>
</evidence>
<feature type="compositionally biased region" description="Basic residues" evidence="1">
    <location>
        <begin position="9"/>
        <end position="19"/>
    </location>
</feature>
<name>A0A4Q8BFP2_9ACTN</name>
<dbReference type="AlphaFoldDB" id="A0A4Q8BFP2"/>
<gene>
    <name evidence="2" type="ORF">EV384_5477</name>
</gene>
<evidence type="ECO:0000256" key="1">
    <source>
        <dbReference type="SAM" id="MobiDB-lite"/>
    </source>
</evidence>
<accession>A0A4Q8BFP2</accession>
<dbReference type="Proteomes" id="UP000294114">
    <property type="component" value="Unassembled WGS sequence"/>
</dbReference>
<feature type="region of interest" description="Disordered" evidence="1">
    <location>
        <begin position="1"/>
        <end position="22"/>
    </location>
</feature>
<protein>
    <submittedName>
        <fullName evidence="2">Uncharacterized protein</fullName>
    </submittedName>
</protein>
<comment type="caution">
    <text evidence="2">The sequence shown here is derived from an EMBL/GenBank/DDBJ whole genome shotgun (WGS) entry which is preliminary data.</text>
</comment>
<reference evidence="2 3" key="1">
    <citation type="submission" date="2019-02" db="EMBL/GenBank/DDBJ databases">
        <title>Sequencing the genomes of 1000 actinobacteria strains.</title>
        <authorList>
            <person name="Klenk H.-P."/>
        </authorList>
    </citation>
    <scope>NUCLEOTIDE SEQUENCE [LARGE SCALE GENOMIC DNA]</scope>
    <source>
        <strain evidence="2 3">DSM 45612</strain>
    </source>
</reference>
<keyword evidence="3" id="KW-1185">Reference proteome</keyword>
<sequence>MVTGVVGLRRQRSNRKRPLRTATSASLERVAAEIMQLESKIDEFVRDLGPRHLATMALRDSRDEAREVMASMRANDVREAKPTPVRVESDDRGADLLALRAIGAITLALPTVLPIGHVLTTWSLTLMPSLSADVDLGLQRRGVPGTQPLGVGAGEQHAVQAG</sequence>
<dbReference type="EMBL" id="SHLD01000001">
    <property type="protein sequence ID" value="RZU76790.1"/>
    <property type="molecule type" value="Genomic_DNA"/>
</dbReference>
<evidence type="ECO:0000313" key="2">
    <source>
        <dbReference type="EMBL" id="RZU76790.1"/>
    </source>
</evidence>
<proteinExistence type="predicted"/>
<organism evidence="2 3">
    <name type="scientific">Micromonospora kangleipakensis</name>
    <dbReference type="NCBI Taxonomy" id="1077942"/>
    <lineage>
        <taxon>Bacteria</taxon>
        <taxon>Bacillati</taxon>
        <taxon>Actinomycetota</taxon>
        <taxon>Actinomycetes</taxon>
        <taxon>Micromonosporales</taxon>
        <taxon>Micromonosporaceae</taxon>
        <taxon>Micromonospora</taxon>
    </lineage>
</organism>